<evidence type="ECO:0000313" key="3">
    <source>
        <dbReference type="Proteomes" id="UP000011559"/>
    </source>
</evidence>
<proteinExistence type="predicted"/>
<keyword evidence="3" id="KW-1185">Reference proteome</keyword>
<dbReference type="InterPro" id="IPR025272">
    <property type="entry name" value="SocA_Panacea"/>
</dbReference>
<dbReference type="Pfam" id="PF13274">
    <property type="entry name" value="SocA_Panacea"/>
    <property type="match status" value="1"/>
</dbReference>
<dbReference type="Gene3D" id="1.10.10.10">
    <property type="entry name" value="Winged helix-like DNA-binding domain superfamily/Winged helix DNA-binding domain"/>
    <property type="match status" value="1"/>
</dbReference>
<dbReference type="InterPro" id="IPR036388">
    <property type="entry name" value="WH-like_DNA-bd_sf"/>
</dbReference>
<gene>
    <name evidence="2" type="ORF">C457_13514</name>
</gene>
<evidence type="ECO:0000313" key="2">
    <source>
        <dbReference type="EMBL" id="ELZ67058.1"/>
    </source>
</evidence>
<evidence type="ECO:0000259" key="1">
    <source>
        <dbReference type="Pfam" id="PF13274"/>
    </source>
</evidence>
<dbReference type="EMBL" id="AOLG01000047">
    <property type="protein sequence ID" value="ELZ67058.1"/>
    <property type="molecule type" value="Genomic_DNA"/>
</dbReference>
<dbReference type="OrthoDB" id="34535at2157"/>
<sequence length="159" mass="18171">MSTVKAISKKELLPLLLMDNGEEETVSGITRLQKLVFLAQHGGLDEDPIPNLKEQVSFHYVAHDYGPFSKELYDVLDQLAEKNLINKEKTTTKSGNTRYEFSLSDEGKEVLKHSKEQYADNDRNILKGIQIRYGDMPLFELLDKVYAEFPEYAKNSKLA</sequence>
<feature type="domain" description="Antitoxin SocA-like Panacea" evidence="1">
    <location>
        <begin position="32"/>
        <end position="148"/>
    </location>
</feature>
<reference evidence="2 3" key="1">
    <citation type="journal article" date="2014" name="PLoS Genet.">
        <title>Phylogenetically driven sequencing of extremely halophilic archaea reveals strategies for static and dynamic osmo-response.</title>
        <authorList>
            <person name="Becker E.A."/>
            <person name="Seitzer P.M."/>
            <person name="Tritt A."/>
            <person name="Larsen D."/>
            <person name="Krusor M."/>
            <person name="Yao A.I."/>
            <person name="Wu D."/>
            <person name="Madern D."/>
            <person name="Eisen J.A."/>
            <person name="Darling A.E."/>
            <person name="Facciotti M.T."/>
        </authorList>
    </citation>
    <scope>NUCLEOTIDE SEQUENCE [LARGE SCALE GENOMIC DNA]</scope>
    <source>
        <strain evidence="3">DSM 18310 / JCM 13924 / TL6</strain>
    </source>
</reference>
<comment type="caution">
    <text evidence="2">The sequence shown here is derived from an EMBL/GenBank/DDBJ whole genome shotgun (WGS) entry which is preliminary data.</text>
</comment>
<organism evidence="2 3">
    <name type="scientific">Haloferax prahovense (strain DSM 18310 / JCM 13924 / TL6)</name>
    <dbReference type="NCBI Taxonomy" id="1227461"/>
    <lineage>
        <taxon>Archaea</taxon>
        <taxon>Methanobacteriati</taxon>
        <taxon>Methanobacteriota</taxon>
        <taxon>Stenosarchaea group</taxon>
        <taxon>Halobacteria</taxon>
        <taxon>Halobacteriales</taxon>
        <taxon>Haloferacaceae</taxon>
        <taxon>Haloferax</taxon>
    </lineage>
</organism>
<accession>M0G682</accession>
<dbReference type="Proteomes" id="UP000011559">
    <property type="component" value="Unassembled WGS sequence"/>
</dbReference>
<dbReference type="InterPro" id="IPR036390">
    <property type="entry name" value="WH_DNA-bd_sf"/>
</dbReference>
<dbReference type="AlphaFoldDB" id="M0G682"/>
<name>M0G682_HALPT</name>
<dbReference type="SUPFAM" id="SSF46785">
    <property type="entry name" value="Winged helix' DNA-binding domain"/>
    <property type="match status" value="1"/>
</dbReference>
<dbReference type="RefSeq" id="WP_008095336.1">
    <property type="nucleotide sequence ID" value="NZ_AOLG01000047.1"/>
</dbReference>
<protein>
    <recommendedName>
        <fullName evidence="1">Antitoxin SocA-like Panacea domain-containing protein</fullName>
    </recommendedName>
</protein>